<sequence length="468" mass="52207">MKRLLKVPRSYWLPAVLALCLAARLSALLLFGAQLALEGDVVHGEGAYDVRARNLLATGVLGLEPGQIDVEGSSVLYPVLLAIAYAVGGRTLAAVSTLNMLFDLVTAWAIFQLGRRLFGRPEIGALAALFFALYPYLIFQTLSVAYTSLLTMLISLTALAFVALRQRERLDGGTWLRIAACGIAIGLLALTRPPAVLIAFGGALWCLFRLNFWQSAARLVPAALISLLVLAPWLWQTYQTFNRFIPIGGNLGVALWGGNSPYTVPFIQAGYPLLWMPEHLNVPAERGELAVRLVENSERLTQLTAEYLRENLDQIPALLFWKFYAQWTPDIFPARNPIKGVIPFVRQADGRIRALTDPEEIRANGFAAEGDVYAEPLFSLIGRWIHRFYFGGLLILALIGMWQVRRAWRDVSLLYLILLIMTAFYVLTTPCTRYRSPTDPLLFLFSAQAALHFWQQRQIATQVEVQKA</sequence>
<proteinExistence type="predicted"/>
<comment type="caution">
    <text evidence="10">The sequence shown here is derived from an EMBL/GenBank/DDBJ whole genome shotgun (WGS) entry which is preliminary data.</text>
</comment>
<keyword evidence="3" id="KW-0328">Glycosyltransferase</keyword>
<dbReference type="GO" id="GO:0009103">
    <property type="term" value="P:lipopolysaccharide biosynthetic process"/>
    <property type="evidence" value="ECO:0007669"/>
    <property type="project" value="UniProtKB-ARBA"/>
</dbReference>
<keyword evidence="7 8" id="KW-0472">Membrane</keyword>
<evidence type="ECO:0000256" key="1">
    <source>
        <dbReference type="ARBA" id="ARBA00004651"/>
    </source>
</evidence>
<reference evidence="10 11" key="1">
    <citation type="submission" date="2017-11" db="EMBL/GenBank/DDBJ databases">
        <title>Evolution of Phototrophy in the Chloroflexi Phylum Driven by Horizontal Gene Transfer.</title>
        <authorList>
            <person name="Ward L.M."/>
            <person name="Hemp J."/>
            <person name="Shih P.M."/>
            <person name="Mcglynn S.E."/>
            <person name="Fischer W."/>
        </authorList>
    </citation>
    <scope>NUCLEOTIDE SEQUENCE [LARGE SCALE GENOMIC DNA]</scope>
    <source>
        <strain evidence="10">JP3_13</strain>
    </source>
</reference>
<dbReference type="Pfam" id="PF13231">
    <property type="entry name" value="PMT_2"/>
    <property type="match status" value="1"/>
</dbReference>
<name>A0A2M8PH56_9CHLR</name>
<feature type="transmembrane region" description="Helical" evidence="8">
    <location>
        <begin position="145"/>
        <end position="164"/>
    </location>
</feature>
<protein>
    <recommendedName>
        <fullName evidence="9">Glycosyltransferase RgtA/B/C/D-like domain-containing protein</fullName>
    </recommendedName>
</protein>
<feature type="transmembrane region" description="Helical" evidence="8">
    <location>
        <begin position="216"/>
        <end position="235"/>
    </location>
</feature>
<organism evidence="10 11">
    <name type="scientific">Candidatus Thermofonsia Clade 1 bacterium</name>
    <dbReference type="NCBI Taxonomy" id="2364210"/>
    <lineage>
        <taxon>Bacteria</taxon>
        <taxon>Bacillati</taxon>
        <taxon>Chloroflexota</taxon>
        <taxon>Candidatus Thermofontia</taxon>
        <taxon>Candidatus Thermofonsia Clade 1</taxon>
    </lineage>
</organism>
<dbReference type="GO" id="GO:0016763">
    <property type="term" value="F:pentosyltransferase activity"/>
    <property type="evidence" value="ECO:0007669"/>
    <property type="project" value="TreeGrafter"/>
</dbReference>
<keyword evidence="2" id="KW-1003">Cell membrane</keyword>
<accession>A0A2M8PH56</accession>
<keyword evidence="4" id="KW-0808">Transferase</keyword>
<evidence type="ECO:0000256" key="5">
    <source>
        <dbReference type="ARBA" id="ARBA00022692"/>
    </source>
</evidence>
<evidence type="ECO:0000256" key="3">
    <source>
        <dbReference type="ARBA" id="ARBA00022676"/>
    </source>
</evidence>
<evidence type="ECO:0000256" key="2">
    <source>
        <dbReference type="ARBA" id="ARBA00022475"/>
    </source>
</evidence>
<dbReference type="Proteomes" id="UP000229681">
    <property type="component" value="Unassembled WGS sequence"/>
</dbReference>
<evidence type="ECO:0000313" key="10">
    <source>
        <dbReference type="EMBL" id="PJF36876.1"/>
    </source>
</evidence>
<dbReference type="PANTHER" id="PTHR33908:SF11">
    <property type="entry name" value="MEMBRANE PROTEIN"/>
    <property type="match status" value="1"/>
</dbReference>
<keyword evidence="5 8" id="KW-0812">Transmembrane</keyword>
<evidence type="ECO:0000256" key="6">
    <source>
        <dbReference type="ARBA" id="ARBA00022989"/>
    </source>
</evidence>
<feature type="transmembrane region" description="Helical" evidence="8">
    <location>
        <begin position="176"/>
        <end position="204"/>
    </location>
</feature>
<evidence type="ECO:0000313" key="11">
    <source>
        <dbReference type="Proteomes" id="UP000229681"/>
    </source>
</evidence>
<feature type="transmembrane region" description="Helical" evidence="8">
    <location>
        <begin position="123"/>
        <end position="139"/>
    </location>
</feature>
<feature type="transmembrane region" description="Helical" evidence="8">
    <location>
        <begin position="82"/>
        <end position="111"/>
    </location>
</feature>
<feature type="transmembrane region" description="Helical" evidence="8">
    <location>
        <begin position="411"/>
        <end position="428"/>
    </location>
</feature>
<comment type="subcellular location">
    <subcellularLocation>
        <location evidence="1">Cell membrane</location>
        <topology evidence="1">Multi-pass membrane protein</topology>
    </subcellularLocation>
</comment>
<dbReference type="GO" id="GO:0005886">
    <property type="term" value="C:plasma membrane"/>
    <property type="evidence" value="ECO:0007669"/>
    <property type="project" value="UniProtKB-SubCell"/>
</dbReference>
<evidence type="ECO:0000256" key="8">
    <source>
        <dbReference type="SAM" id="Phobius"/>
    </source>
</evidence>
<feature type="domain" description="Glycosyltransferase RgtA/B/C/D-like" evidence="9">
    <location>
        <begin position="76"/>
        <end position="235"/>
    </location>
</feature>
<dbReference type="EMBL" id="PGTM01000026">
    <property type="protein sequence ID" value="PJF36876.1"/>
    <property type="molecule type" value="Genomic_DNA"/>
</dbReference>
<gene>
    <name evidence="10" type="ORF">CUN49_03160</name>
</gene>
<evidence type="ECO:0000256" key="7">
    <source>
        <dbReference type="ARBA" id="ARBA00023136"/>
    </source>
</evidence>
<dbReference type="PANTHER" id="PTHR33908">
    <property type="entry name" value="MANNOSYLTRANSFERASE YKCB-RELATED"/>
    <property type="match status" value="1"/>
</dbReference>
<dbReference type="InterPro" id="IPR050297">
    <property type="entry name" value="LipidA_mod_glycosyltrf_83"/>
</dbReference>
<dbReference type="AlphaFoldDB" id="A0A2M8PH56"/>
<evidence type="ECO:0000259" key="9">
    <source>
        <dbReference type="Pfam" id="PF13231"/>
    </source>
</evidence>
<feature type="transmembrane region" description="Helical" evidence="8">
    <location>
        <begin position="388"/>
        <end position="405"/>
    </location>
</feature>
<keyword evidence="6 8" id="KW-1133">Transmembrane helix</keyword>
<evidence type="ECO:0000256" key="4">
    <source>
        <dbReference type="ARBA" id="ARBA00022679"/>
    </source>
</evidence>
<dbReference type="InterPro" id="IPR038731">
    <property type="entry name" value="RgtA/B/C-like"/>
</dbReference>